<evidence type="ECO:0000313" key="2">
    <source>
        <dbReference type="EMBL" id="CAB4909759.1"/>
    </source>
</evidence>
<feature type="compositionally biased region" description="Low complexity" evidence="1">
    <location>
        <begin position="35"/>
        <end position="50"/>
    </location>
</feature>
<dbReference type="AlphaFoldDB" id="A0A6J7H230"/>
<name>A0A6J7H230_9ZZZZ</name>
<proteinExistence type="predicted"/>
<feature type="region of interest" description="Disordered" evidence="1">
    <location>
        <begin position="26"/>
        <end position="82"/>
    </location>
</feature>
<gene>
    <name evidence="2" type="ORF">UFOPK3608_00858</name>
</gene>
<protein>
    <submittedName>
        <fullName evidence="2">Unannotated protein</fullName>
    </submittedName>
</protein>
<feature type="compositionally biased region" description="Basic and acidic residues" evidence="1">
    <location>
        <begin position="68"/>
        <end position="78"/>
    </location>
</feature>
<dbReference type="EMBL" id="CAFBMP010000068">
    <property type="protein sequence ID" value="CAB4909759.1"/>
    <property type="molecule type" value="Genomic_DNA"/>
</dbReference>
<sequence length="363" mass="38972">MKKIKAASWLVVLVSGLLLISTAPSFGGDNKSGESENSQSSEKSNSNSNELASTYGSKYWGNPSKEISNSKDQEDYDRGQAPIPGIEVAGSEVFSTFKGRQGAAAVIGGTGDLIDHGGQVLNEIHIYPIFWGAATATFTQGYKDAINNFFTSIQCGAGTPTTVCTGHSDLVKQYFRTSALKNTSPIIKYVRSFSDTTAPPSSSPSTASIAAEAAKVVKANNLSLDPLGFYIIFTNNYPSRVNFCAWHSAGSYKATTKSVAQWFTVAYMPFVGNTAGCSAGYIPGVGSNFKNGQAVHSVINVTTHELYETMTDSLLNNRYAWYDSAGYENGDKCAWSFPSTINGYLVQSEYSNFTHDCPNLTSN</sequence>
<organism evidence="2">
    <name type="scientific">freshwater metagenome</name>
    <dbReference type="NCBI Taxonomy" id="449393"/>
    <lineage>
        <taxon>unclassified sequences</taxon>
        <taxon>metagenomes</taxon>
        <taxon>ecological metagenomes</taxon>
    </lineage>
</organism>
<reference evidence="2" key="1">
    <citation type="submission" date="2020-05" db="EMBL/GenBank/DDBJ databases">
        <authorList>
            <person name="Chiriac C."/>
            <person name="Salcher M."/>
            <person name="Ghai R."/>
            <person name="Kavagutti S V."/>
        </authorList>
    </citation>
    <scope>NUCLEOTIDE SEQUENCE</scope>
</reference>
<accession>A0A6J7H230</accession>
<evidence type="ECO:0000256" key="1">
    <source>
        <dbReference type="SAM" id="MobiDB-lite"/>
    </source>
</evidence>